<organism evidence="1 2">
    <name type="scientific">Venturia inaequalis</name>
    <name type="common">Apple scab fungus</name>
    <dbReference type="NCBI Taxonomy" id="5025"/>
    <lineage>
        <taxon>Eukaryota</taxon>
        <taxon>Fungi</taxon>
        <taxon>Dikarya</taxon>
        <taxon>Ascomycota</taxon>
        <taxon>Pezizomycotina</taxon>
        <taxon>Dothideomycetes</taxon>
        <taxon>Pleosporomycetidae</taxon>
        <taxon>Venturiales</taxon>
        <taxon>Venturiaceae</taxon>
        <taxon>Venturia</taxon>
    </lineage>
</organism>
<accession>A0A8H3VHM4</accession>
<evidence type="ECO:0000313" key="2">
    <source>
        <dbReference type="Proteomes" id="UP000490939"/>
    </source>
</evidence>
<dbReference type="Proteomes" id="UP000490939">
    <property type="component" value="Unassembled WGS sequence"/>
</dbReference>
<dbReference type="EMBL" id="WNWR01000224">
    <property type="protein sequence ID" value="KAE9987921.1"/>
    <property type="molecule type" value="Genomic_DNA"/>
</dbReference>
<evidence type="ECO:0000313" key="1">
    <source>
        <dbReference type="EMBL" id="KAE9987921.1"/>
    </source>
</evidence>
<sequence>MSPYVSYVSGGKLPEGAEELKPRSDGMYEIVVDEIYYRLTSLQDLEEDEPAKLYGLSSDTTLRTYLKAHDNIY</sequence>
<protein>
    <submittedName>
        <fullName evidence="1">Uncharacterized protein</fullName>
    </submittedName>
</protein>
<keyword evidence="2" id="KW-1185">Reference proteome</keyword>
<reference evidence="1 2" key="1">
    <citation type="submission" date="2019-07" db="EMBL/GenBank/DDBJ databases">
        <title>Venturia inaequalis Genome Resource.</title>
        <authorList>
            <person name="Lichtner F.J."/>
        </authorList>
    </citation>
    <scope>NUCLEOTIDE SEQUENCE [LARGE SCALE GENOMIC DNA]</scope>
    <source>
        <strain evidence="1 2">DMI_063113</strain>
    </source>
</reference>
<dbReference type="AlphaFoldDB" id="A0A8H3VHM4"/>
<comment type="caution">
    <text evidence="1">The sequence shown here is derived from an EMBL/GenBank/DDBJ whole genome shotgun (WGS) entry which is preliminary data.</text>
</comment>
<gene>
    <name evidence="1" type="ORF">EG327_003607</name>
</gene>
<proteinExistence type="predicted"/>
<name>A0A8H3VHM4_VENIN</name>